<dbReference type="EMBL" id="JAKELL010000007">
    <property type="protein sequence ID" value="KAH8997613.1"/>
    <property type="molecule type" value="Genomic_DNA"/>
</dbReference>
<dbReference type="GO" id="GO:0051020">
    <property type="term" value="F:GTPase binding"/>
    <property type="evidence" value="ECO:0007669"/>
    <property type="project" value="TreeGrafter"/>
</dbReference>
<evidence type="ECO:0000259" key="2">
    <source>
        <dbReference type="PROSITE" id="PS51126"/>
    </source>
</evidence>
<dbReference type="PROSITE" id="PS51126">
    <property type="entry name" value="DILUTE"/>
    <property type="match status" value="1"/>
</dbReference>
<feature type="compositionally biased region" description="Low complexity" evidence="1">
    <location>
        <begin position="467"/>
        <end position="485"/>
    </location>
</feature>
<dbReference type="InterPro" id="IPR037986">
    <property type="entry name" value="Myo5p-like_CBD_DIL"/>
</dbReference>
<dbReference type="CDD" id="cd15473">
    <property type="entry name" value="Myo5p-like_CBD_DIL_ANK"/>
    <property type="match status" value="1"/>
</dbReference>
<dbReference type="PANTHER" id="PTHR16027:SF6">
    <property type="entry name" value="DILUTE DOMAIN-CONTAINING PROTEIN"/>
    <property type="match status" value="1"/>
</dbReference>
<dbReference type="Gene3D" id="1.25.40.20">
    <property type="entry name" value="Ankyrin repeat-containing domain"/>
    <property type="match status" value="1"/>
</dbReference>
<dbReference type="InterPro" id="IPR052072">
    <property type="entry name" value="Vascular_dev_regulator"/>
</dbReference>
<reference evidence="3" key="1">
    <citation type="submission" date="2022-01" db="EMBL/GenBank/DDBJ databases">
        <title>Comparative genomics reveals a dynamic genome evolution in the ectomycorrhizal milk-cap (Lactarius) mushrooms.</title>
        <authorList>
            <consortium name="DOE Joint Genome Institute"/>
            <person name="Lebreton A."/>
            <person name="Tang N."/>
            <person name="Kuo A."/>
            <person name="LaButti K."/>
            <person name="Drula E."/>
            <person name="Barry K."/>
            <person name="Clum A."/>
            <person name="Lipzen A."/>
            <person name="Mousain D."/>
            <person name="Ng V."/>
            <person name="Wang R."/>
            <person name="Wang X."/>
            <person name="Dai Y."/>
            <person name="Henrissat B."/>
            <person name="Grigoriev I.V."/>
            <person name="Guerin-Laguette A."/>
            <person name="Yu F."/>
            <person name="Martin F.M."/>
        </authorList>
    </citation>
    <scope>NUCLEOTIDE SEQUENCE</scope>
    <source>
        <strain evidence="3">QP</strain>
    </source>
</reference>
<dbReference type="AlphaFoldDB" id="A0AAD4LP40"/>
<name>A0AAD4LP40_9AGAM</name>
<protein>
    <submittedName>
        <fullName evidence="3">DIL domain-containing protein</fullName>
    </submittedName>
</protein>
<accession>A0AAD4LP40</accession>
<evidence type="ECO:0000313" key="3">
    <source>
        <dbReference type="EMBL" id="KAH8997613.1"/>
    </source>
</evidence>
<dbReference type="Pfam" id="PF01843">
    <property type="entry name" value="DIL"/>
    <property type="match status" value="1"/>
</dbReference>
<evidence type="ECO:0000313" key="4">
    <source>
        <dbReference type="Proteomes" id="UP001201163"/>
    </source>
</evidence>
<evidence type="ECO:0000256" key="1">
    <source>
        <dbReference type="SAM" id="MobiDB-lite"/>
    </source>
</evidence>
<dbReference type="InterPro" id="IPR002710">
    <property type="entry name" value="Dilute_dom"/>
</dbReference>
<dbReference type="Pfam" id="PF13637">
    <property type="entry name" value="Ank_4"/>
    <property type="match status" value="1"/>
</dbReference>
<feature type="region of interest" description="Disordered" evidence="1">
    <location>
        <begin position="813"/>
        <end position="864"/>
    </location>
</feature>
<dbReference type="SMART" id="SM01132">
    <property type="entry name" value="DIL"/>
    <property type="match status" value="1"/>
</dbReference>
<keyword evidence="4" id="KW-1185">Reference proteome</keyword>
<dbReference type="InterPro" id="IPR036770">
    <property type="entry name" value="Ankyrin_rpt-contain_sf"/>
</dbReference>
<feature type="region of interest" description="Disordered" evidence="1">
    <location>
        <begin position="192"/>
        <end position="211"/>
    </location>
</feature>
<gene>
    <name evidence="3" type="ORF">EDB92DRAFT_1840700</name>
</gene>
<dbReference type="Proteomes" id="UP001201163">
    <property type="component" value="Unassembled WGS sequence"/>
</dbReference>
<dbReference type="PANTHER" id="PTHR16027">
    <property type="entry name" value="DILUTE DOMAIN-CONTAINING PROTEIN YPR089W"/>
    <property type="match status" value="1"/>
</dbReference>
<comment type="caution">
    <text evidence="3">The sequence shown here is derived from an EMBL/GenBank/DDBJ whole genome shotgun (WGS) entry which is preliminary data.</text>
</comment>
<feature type="compositionally biased region" description="Polar residues" evidence="1">
    <location>
        <begin position="493"/>
        <end position="506"/>
    </location>
</feature>
<feature type="domain" description="Dilute" evidence="2">
    <location>
        <begin position="316"/>
        <end position="647"/>
    </location>
</feature>
<feature type="region of interest" description="Disordered" evidence="1">
    <location>
        <begin position="445"/>
        <end position="506"/>
    </location>
</feature>
<dbReference type="InterPro" id="IPR002110">
    <property type="entry name" value="Ankyrin_rpt"/>
</dbReference>
<proteinExistence type="predicted"/>
<sequence>MTSSQPPIDFIPEPDLHPICPSPSTLSPLLAPSSGLDPTQRAELVSHSLSRACLFGDLPLLSFLFSDSQAQASVDLGICDEDGHGLISLTIFGFGSESDRDVEREECVRLLVSEGADVNHQDNAGWTALHHAALISPPTLVSFLLTHRCSPFSRTLRGLTPLDIVTAHSTMPGRQDVALLLGEAMRGEGWTGGRMEEQRRQSERRMARKRGRERIREDIGKVLTIAPQWWGDDEWHAATSESDEDESEEEEALMTPSPQYMSMLVFSPRTLPDIFRSLIIDFTPSMRNTEPANALYMLARFACLTCDSTWLEDLIIGATDAIEETFFSRSEDFPCLVFWLCNTNVWLHLMRCDNSINEACELLGSFVLIEEVINSVFVFVIRYVERKTDQLLNAAILDHSPLPSEFDGIQFESEWSFLRSLTPKRKPAPGPTVPQLVKNGFPNSPSPSLPFPSRSTSPVPSSPPPSHRSFSSLKQSLSRSRGSSSTPIHSMFQDIQSSPSRPNPSDVTSVFDALQTFLILSGTNPALITQIWSQVFYWIACEAFNRVLTRKKYLCRSRAVQIGMNLGALEEWVETANLPRSVLSHLTPVRDLLNWLQCLSSITEFSNLVATDPDLETFEPFADYKYEVNEGHMTEECSQYLAQLQKDWERHRVKLGVETLRKEFQMEERERDDASNDNVSAHAASFVSSTSTEAAAQHNIDLLFDQDAASWEPVRPPEVLGEFLDSRYMLPLLLPSDPVFLSATPTMPASWRNENVANGILDGRSVSRASKRGFGSIPWRITTKRLRETSLDILQWVDGVGSHARWTRPVHVEGREEDEYDSEMFPSHPVGSSDGQESEIPTEVHRSTPLTQKPLIRTKGRTSS</sequence>
<feature type="compositionally biased region" description="Basic and acidic residues" evidence="1">
    <location>
        <begin position="194"/>
        <end position="205"/>
    </location>
</feature>
<dbReference type="SUPFAM" id="SSF48403">
    <property type="entry name" value="Ankyrin repeat"/>
    <property type="match status" value="1"/>
</dbReference>
<organism evidence="3 4">
    <name type="scientific">Lactarius akahatsu</name>
    <dbReference type="NCBI Taxonomy" id="416441"/>
    <lineage>
        <taxon>Eukaryota</taxon>
        <taxon>Fungi</taxon>
        <taxon>Dikarya</taxon>
        <taxon>Basidiomycota</taxon>
        <taxon>Agaricomycotina</taxon>
        <taxon>Agaricomycetes</taxon>
        <taxon>Russulales</taxon>
        <taxon>Russulaceae</taxon>
        <taxon>Lactarius</taxon>
    </lineage>
</organism>